<keyword evidence="1" id="KW-0812">Transmembrane</keyword>
<dbReference type="AlphaFoldDB" id="A0A392V423"/>
<keyword evidence="1" id="KW-1133">Transmembrane helix</keyword>
<feature type="transmembrane region" description="Helical" evidence="1">
    <location>
        <begin position="28"/>
        <end position="48"/>
    </location>
</feature>
<accession>A0A392V423</accession>
<evidence type="ECO:0000313" key="3">
    <source>
        <dbReference type="Proteomes" id="UP000265520"/>
    </source>
</evidence>
<dbReference type="Gene3D" id="3.90.660.10">
    <property type="match status" value="1"/>
</dbReference>
<keyword evidence="1" id="KW-0472">Membrane</keyword>
<comment type="caution">
    <text evidence="2">The sequence shown here is derived from an EMBL/GenBank/DDBJ whole genome shotgun (WGS) entry which is preliminary data.</text>
</comment>
<reference evidence="2 3" key="1">
    <citation type="journal article" date="2018" name="Front. Plant Sci.">
        <title>Red Clover (Trifolium pratense) and Zigzag Clover (T. medium) - A Picture of Genomic Similarities and Differences.</title>
        <authorList>
            <person name="Dluhosova J."/>
            <person name="Istvanek J."/>
            <person name="Nedelnik J."/>
            <person name="Repkova J."/>
        </authorList>
    </citation>
    <scope>NUCLEOTIDE SEQUENCE [LARGE SCALE GENOMIC DNA]</scope>
    <source>
        <strain evidence="3">cv. 10/8</strain>
        <tissue evidence="2">Leaf</tissue>
    </source>
</reference>
<keyword evidence="2" id="KW-0489">Methyltransferase</keyword>
<dbReference type="SUPFAM" id="SSF54373">
    <property type="entry name" value="FAD-linked reductases, C-terminal domain"/>
    <property type="match status" value="1"/>
</dbReference>
<dbReference type="Proteomes" id="UP000265520">
    <property type="component" value="Unassembled WGS sequence"/>
</dbReference>
<keyword evidence="2" id="KW-0808">Transferase</keyword>
<sequence>MLFPTNFWGGNIDTFGHLTEDLSMRGEFFLFYSYASVSGGPLLVALVAGEAAL</sequence>
<organism evidence="2 3">
    <name type="scientific">Trifolium medium</name>
    <dbReference type="NCBI Taxonomy" id="97028"/>
    <lineage>
        <taxon>Eukaryota</taxon>
        <taxon>Viridiplantae</taxon>
        <taxon>Streptophyta</taxon>
        <taxon>Embryophyta</taxon>
        <taxon>Tracheophyta</taxon>
        <taxon>Spermatophyta</taxon>
        <taxon>Magnoliopsida</taxon>
        <taxon>eudicotyledons</taxon>
        <taxon>Gunneridae</taxon>
        <taxon>Pentapetalae</taxon>
        <taxon>rosids</taxon>
        <taxon>fabids</taxon>
        <taxon>Fabales</taxon>
        <taxon>Fabaceae</taxon>
        <taxon>Papilionoideae</taxon>
        <taxon>50 kb inversion clade</taxon>
        <taxon>NPAAA clade</taxon>
        <taxon>Hologalegina</taxon>
        <taxon>IRL clade</taxon>
        <taxon>Trifolieae</taxon>
        <taxon>Trifolium</taxon>
    </lineage>
</organism>
<dbReference type="EMBL" id="LXQA011055584">
    <property type="protein sequence ID" value="MCI82964.1"/>
    <property type="molecule type" value="Genomic_DNA"/>
</dbReference>
<evidence type="ECO:0000313" key="2">
    <source>
        <dbReference type="EMBL" id="MCI82964.1"/>
    </source>
</evidence>
<proteinExistence type="predicted"/>
<protein>
    <submittedName>
        <fullName evidence="2">Lysine-specific histone demethylase-like protein</fullName>
    </submittedName>
</protein>
<name>A0A392V423_9FABA</name>
<dbReference type="GO" id="GO:0032259">
    <property type="term" value="P:methylation"/>
    <property type="evidence" value="ECO:0007669"/>
    <property type="project" value="UniProtKB-KW"/>
</dbReference>
<evidence type="ECO:0000256" key="1">
    <source>
        <dbReference type="SAM" id="Phobius"/>
    </source>
</evidence>
<keyword evidence="3" id="KW-1185">Reference proteome</keyword>
<dbReference type="GO" id="GO:0008168">
    <property type="term" value="F:methyltransferase activity"/>
    <property type="evidence" value="ECO:0007669"/>
    <property type="project" value="UniProtKB-KW"/>
</dbReference>
<feature type="non-terminal residue" evidence="2">
    <location>
        <position position="53"/>
    </location>
</feature>